<evidence type="ECO:0000256" key="2">
    <source>
        <dbReference type="ARBA" id="ARBA00022771"/>
    </source>
</evidence>
<sequence>MRGTLLLKVGQYTYFKKNNYSKNLRARWVCSTHQCKGCRASVHTLGENIYKHNNKHNHPPSKMKRMYQMKAFRATFVTSRRGKRMIQLNGHNFYLARKARNKARWACSTHHRYGCRAAILTVDDLITSLNQKHMHKGKRTDGTGLAKAIFSSSVRGNPILVVSKYRFSKHRNMGSKTRWQCTTRGCQPKLIRTRRGTIAIGVSGERYVKHVKMGAKIRWQCAKAPTHHCQPQFILTRQGNPAISISGNRYVKQMKMGPKIRWNCAQKASRGCYAYLHTLDDNKRPRLILSQCGNTAISVSGYKFVKHRKIGSKIRWQCAKSSMLGCQPRYIRSHRGKPVISLSGYRYMRKEKTGYKIRWRCANTHFFLTCIFPAIVFTTSKQGHPIILASGYRFRKNQTSGGKVRWRCSTRNIVFTTSKKGHPILIVAGYRFGKNQTNGEKVRWRCSTRGQGCHATIHTVNNTVLKLNNVHNHPINSLKKIKHILMKTVSFPEVKYTRSSKGNPVISFAGYRYMKHEKYGVRFLFKNIFIHICTNKNKNCMVTQISITTSKWGNPIILVAGYRFAKNQVRGAKTHWNCATHKL</sequence>
<organism evidence="5 6">
    <name type="scientific">Operophtera brumata</name>
    <name type="common">Winter moth</name>
    <name type="synonym">Phalaena brumata</name>
    <dbReference type="NCBI Taxonomy" id="104452"/>
    <lineage>
        <taxon>Eukaryota</taxon>
        <taxon>Metazoa</taxon>
        <taxon>Ecdysozoa</taxon>
        <taxon>Arthropoda</taxon>
        <taxon>Hexapoda</taxon>
        <taxon>Insecta</taxon>
        <taxon>Pterygota</taxon>
        <taxon>Neoptera</taxon>
        <taxon>Endopterygota</taxon>
        <taxon>Lepidoptera</taxon>
        <taxon>Glossata</taxon>
        <taxon>Ditrysia</taxon>
        <taxon>Geometroidea</taxon>
        <taxon>Geometridae</taxon>
        <taxon>Larentiinae</taxon>
        <taxon>Operophtera</taxon>
    </lineage>
</organism>
<dbReference type="Pfam" id="PF04500">
    <property type="entry name" value="FLYWCH"/>
    <property type="match status" value="5"/>
</dbReference>
<name>A0A0L7LBH7_OPEBR</name>
<evidence type="ECO:0000259" key="4">
    <source>
        <dbReference type="Pfam" id="PF04500"/>
    </source>
</evidence>
<keyword evidence="2" id="KW-0863">Zinc-finger</keyword>
<feature type="domain" description="FLYWCH-type" evidence="4">
    <location>
        <begin position="76"/>
        <end position="135"/>
    </location>
</feature>
<feature type="domain" description="FLYWCH-type" evidence="4">
    <location>
        <begin position="415"/>
        <end position="473"/>
    </location>
</feature>
<dbReference type="InterPro" id="IPR007588">
    <property type="entry name" value="Znf_FLYWCH"/>
</dbReference>
<feature type="domain" description="FLYWCH-type" evidence="4">
    <location>
        <begin position="2"/>
        <end position="58"/>
    </location>
</feature>
<evidence type="ECO:0000313" key="6">
    <source>
        <dbReference type="Proteomes" id="UP000037510"/>
    </source>
</evidence>
<feature type="domain" description="FLYWCH-type" evidence="4">
    <location>
        <begin position="233"/>
        <end position="284"/>
    </location>
</feature>
<evidence type="ECO:0000256" key="3">
    <source>
        <dbReference type="ARBA" id="ARBA00022833"/>
    </source>
</evidence>
<accession>A0A0L7LBH7</accession>
<protein>
    <recommendedName>
        <fullName evidence="4">FLYWCH-type domain-containing protein</fullName>
    </recommendedName>
</protein>
<dbReference type="EMBL" id="JTDY01001805">
    <property type="protein sequence ID" value="KOB72838.1"/>
    <property type="molecule type" value="Genomic_DNA"/>
</dbReference>
<feature type="non-terminal residue" evidence="5">
    <location>
        <position position="583"/>
    </location>
</feature>
<feature type="domain" description="FLYWCH-type" evidence="4">
    <location>
        <begin position="377"/>
        <end position="411"/>
    </location>
</feature>
<evidence type="ECO:0000256" key="1">
    <source>
        <dbReference type="ARBA" id="ARBA00022723"/>
    </source>
</evidence>
<dbReference type="Gene3D" id="2.20.25.240">
    <property type="match status" value="9"/>
</dbReference>
<dbReference type="GO" id="GO:0008270">
    <property type="term" value="F:zinc ion binding"/>
    <property type="evidence" value="ECO:0007669"/>
    <property type="project" value="UniProtKB-KW"/>
</dbReference>
<keyword evidence="1" id="KW-0479">Metal-binding</keyword>
<dbReference type="Proteomes" id="UP000037510">
    <property type="component" value="Unassembled WGS sequence"/>
</dbReference>
<dbReference type="STRING" id="104452.A0A0L7LBH7"/>
<proteinExistence type="predicted"/>
<dbReference type="AlphaFoldDB" id="A0A0L7LBH7"/>
<gene>
    <name evidence="5" type="ORF">OBRU01_03602</name>
</gene>
<comment type="caution">
    <text evidence="5">The sequence shown here is derived from an EMBL/GenBank/DDBJ whole genome shotgun (WGS) entry which is preliminary data.</text>
</comment>
<keyword evidence="6" id="KW-1185">Reference proteome</keyword>
<reference evidence="5 6" key="1">
    <citation type="journal article" date="2015" name="Genome Biol. Evol.">
        <title>The genome of winter moth (Operophtera brumata) provides a genomic perspective on sexual dimorphism and phenology.</title>
        <authorList>
            <person name="Derks M.F."/>
            <person name="Smit S."/>
            <person name="Salis L."/>
            <person name="Schijlen E."/>
            <person name="Bossers A."/>
            <person name="Mateman C."/>
            <person name="Pijl A.S."/>
            <person name="de Ridder D."/>
            <person name="Groenen M.A."/>
            <person name="Visser M.E."/>
            <person name="Megens H.J."/>
        </authorList>
    </citation>
    <scope>NUCLEOTIDE SEQUENCE [LARGE SCALE GENOMIC DNA]</scope>
    <source>
        <strain evidence="5">WM2013NL</strain>
        <tissue evidence="5">Head and thorax</tissue>
    </source>
</reference>
<evidence type="ECO:0000313" key="5">
    <source>
        <dbReference type="EMBL" id="KOB72838.1"/>
    </source>
</evidence>
<keyword evidence="3" id="KW-0862">Zinc</keyword>
<feature type="non-terminal residue" evidence="5">
    <location>
        <position position="1"/>
    </location>
</feature>